<proteinExistence type="predicted"/>
<dbReference type="RefSeq" id="XP_023628948.1">
    <property type="nucleotide sequence ID" value="XM_023773180.1"/>
</dbReference>
<reference evidence="1 2" key="1">
    <citation type="submission" date="2016-03" db="EMBL/GenBank/DDBJ databases">
        <authorList>
            <person name="Ploux O."/>
        </authorList>
    </citation>
    <scope>NUCLEOTIDE SEQUENCE [LARGE SCALE GENOMIC DNA]</scope>
    <source>
        <strain evidence="1 2">URUG2</strain>
    </source>
</reference>
<dbReference type="Proteomes" id="UP000225277">
    <property type="component" value="Unassembled WGS sequence"/>
</dbReference>
<dbReference type="EMBL" id="FJUY01000012">
    <property type="protein sequence ID" value="CZT22059.1"/>
    <property type="molecule type" value="Genomic_DNA"/>
</dbReference>
<evidence type="ECO:0000313" key="2">
    <source>
        <dbReference type="Proteomes" id="UP000225277"/>
    </source>
</evidence>
<protein>
    <submittedName>
        <fullName evidence="1">Uncharacterized protein</fullName>
    </submittedName>
</protein>
<name>A0A2D3VJ25_9PEZI</name>
<evidence type="ECO:0000313" key="1">
    <source>
        <dbReference type="EMBL" id="CZT22059.1"/>
    </source>
</evidence>
<sequence length="134" mass="14140">MPTEALTPGYAPAWFKITVPPASAAVSGAMRRDLASAPRSGASVYCSVTANAGDAIIRQPSYLQPIRRKSLEIATNAQVGIATISRRPTTLDVLAAILTGEPIVSVRFRDVLDLHLGVGMEVMGGIVQNAARIR</sequence>
<accession>A0A2D3VJ25</accession>
<dbReference type="GeneID" id="35603035"/>
<organism evidence="1 2">
    <name type="scientific">Ramularia collo-cygni</name>
    <dbReference type="NCBI Taxonomy" id="112498"/>
    <lineage>
        <taxon>Eukaryota</taxon>
        <taxon>Fungi</taxon>
        <taxon>Dikarya</taxon>
        <taxon>Ascomycota</taxon>
        <taxon>Pezizomycotina</taxon>
        <taxon>Dothideomycetes</taxon>
        <taxon>Dothideomycetidae</taxon>
        <taxon>Mycosphaerellales</taxon>
        <taxon>Mycosphaerellaceae</taxon>
        <taxon>Ramularia</taxon>
    </lineage>
</organism>
<dbReference type="AlphaFoldDB" id="A0A2D3VJ25"/>
<keyword evidence="2" id="KW-1185">Reference proteome</keyword>
<gene>
    <name evidence="1" type="ORF">RCC_07928</name>
</gene>